<sequence>MMTATRAETTFSSLCIRFLRTLLRFRINASSSFAIDYPLLIPRTVNEGSRHDSMRVRDDSRRDTSTHELTYYTTTWVCGLGNVGACTGRRSDGSARREATVCAAWGKERRRCSSGGRVLVLEVGRCALGRRGLARCARGARACGRNVQTTSLRTDD</sequence>
<evidence type="ECO:0000313" key="2">
    <source>
        <dbReference type="EMBL" id="KAG8042986.1"/>
    </source>
</evidence>
<keyword evidence="3" id="KW-1185">Reference proteome</keyword>
<comment type="caution">
    <text evidence="1">The sequence shown here is derived from an EMBL/GenBank/DDBJ whole genome shotgun (WGS) entry which is preliminary data.</text>
</comment>
<proteinExistence type="predicted"/>
<name>A0A8J5VE64_ZIZPA</name>
<dbReference type="AlphaFoldDB" id="A0A8J5VE64"/>
<organism evidence="1 3">
    <name type="scientific">Zizania palustris</name>
    <name type="common">Northern wild rice</name>
    <dbReference type="NCBI Taxonomy" id="103762"/>
    <lineage>
        <taxon>Eukaryota</taxon>
        <taxon>Viridiplantae</taxon>
        <taxon>Streptophyta</taxon>
        <taxon>Embryophyta</taxon>
        <taxon>Tracheophyta</taxon>
        <taxon>Spermatophyta</taxon>
        <taxon>Magnoliopsida</taxon>
        <taxon>Liliopsida</taxon>
        <taxon>Poales</taxon>
        <taxon>Poaceae</taxon>
        <taxon>BOP clade</taxon>
        <taxon>Oryzoideae</taxon>
        <taxon>Oryzeae</taxon>
        <taxon>Zizaniinae</taxon>
        <taxon>Zizania</taxon>
    </lineage>
</organism>
<dbReference type="EMBL" id="JAAALK010001404">
    <property type="protein sequence ID" value="KAG8042986.1"/>
    <property type="molecule type" value="Genomic_DNA"/>
</dbReference>
<protein>
    <submittedName>
        <fullName evidence="1">Uncharacterized protein</fullName>
    </submittedName>
</protein>
<dbReference type="EMBL" id="JAAALK010001404">
    <property type="protein sequence ID" value="KAG8042979.1"/>
    <property type="molecule type" value="Genomic_DNA"/>
</dbReference>
<reference evidence="1" key="2">
    <citation type="submission" date="2021-02" db="EMBL/GenBank/DDBJ databases">
        <authorList>
            <person name="Kimball J.A."/>
            <person name="Haas M.W."/>
            <person name="Macchietto M."/>
            <person name="Kono T."/>
            <person name="Duquette J."/>
            <person name="Shao M."/>
        </authorList>
    </citation>
    <scope>NUCLEOTIDE SEQUENCE</scope>
    <source>
        <tissue evidence="1">Fresh leaf tissue</tissue>
    </source>
</reference>
<evidence type="ECO:0000313" key="1">
    <source>
        <dbReference type="EMBL" id="KAG8042979.1"/>
    </source>
</evidence>
<gene>
    <name evidence="1" type="ORF">GUJ93_ZPchr2170g33351</name>
    <name evidence="2" type="ORF">GUJ93_ZPchr2170g33355</name>
</gene>
<dbReference type="Proteomes" id="UP000729402">
    <property type="component" value="Unassembled WGS sequence"/>
</dbReference>
<reference evidence="1" key="1">
    <citation type="journal article" date="2021" name="bioRxiv">
        <title>Whole Genome Assembly and Annotation of Northern Wild Rice, Zizania palustris L., Supports a Whole Genome Duplication in the Zizania Genus.</title>
        <authorList>
            <person name="Haas M."/>
            <person name="Kono T."/>
            <person name="Macchietto M."/>
            <person name="Millas R."/>
            <person name="McGilp L."/>
            <person name="Shao M."/>
            <person name="Duquette J."/>
            <person name="Hirsch C.N."/>
            <person name="Kimball J."/>
        </authorList>
    </citation>
    <scope>NUCLEOTIDE SEQUENCE</scope>
    <source>
        <tissue evidence="1">Fresh leaf tissue</tissue>
    </source>
</reference>
<accession>A0A8J5VE64</accession>
<evidence type="ECO:0000313" key="3">
    <source>
        <dbReference type="Proteomes" id="UP000729402"/>
    </source>
</evidence>